<dbReference type="AlphaFoldDB" id="A0A939BX70"/>
<proteinExistence type="predicted"/>
<dbReference type="Pfam" id="PF00296">
    <property type="entry name" value="Bac_luciferase"/>
    <property type="match status" value="1"/>
</dbReference>
<dbReference type="EMBL" id="JAERWK010000001">
    <property type="protein sequence ID" value="MBM9465670.1"/>
    <property type="molecule type" value="Genomic_DNA"/>
</dbReference>
<dbReference type="GO" id="GO:0004497">
    <property type="term" value="F:monooxygenase activity"/>
    <property type="evidence" value="ECO:0007669"/>
    <property type="project" value="UniProtKB-KW"/>
</dbReference>
<keyword evidence="4" id="KW-0503">Monooxygenase</keyword>
<organism evidence="6 7">
    <name type="scientific">Nakamurella leprariae</name>
    <dbReference type="NCBI Taxonomy" id="2803911"/>
    <lineage>
        <taxon>Bacteria</taxon>
        <taxon>Bacillati</taxon>
        <taxon>Actinomycetota</taxon>
        <taxon>Actinomycetes</taxon>
        <taxon>Nakamurellales</taxon>
        <taxon>Nakamurellaceae</taxon>
        <taxon>Nakamurella</taxon>
    </lineage>
</organism>
<dbReference type="InterPro" id="IPR036661">
    <property type="entry name" value="Luciferase-like_sf"/>
</dbReference>
<keyword evidence="3" id="KW-0560">Oxidoreductase</keyword>
<accession>A0A939BX70</accession>
<dbReference type="Proteomes" id="UP000663792">
    <property type="component" value="Unassembled WGS sequence"/>
</dbReference>
<dbReference type="SUPFAM" id="SSF51679">
    <property type="entry name" value="Bacterial luciferase-like"/>
    <property type="match status" value="1"/>
</dbReference>
<reference evidence="6" key="1">
    <citation type="submission" date="2021-01" db="EMBL/GenBank/DDBJ databases">
        <title>YIM 132084 draft genome.</title>
        <authorList>
            <person name="An D."/>
        </authorList>
    </citation>
    <scope>NUCLEOTIDE SEQUENCE</scope>
    <source>
        <strain evidence="6">YIM 132084</strain>
    </source>
</reference>
<feature type="domain" description="Luciferase-like" evidence="5">
    <location>
        <begin position="17"/>
        <end position="185"/>
    </location>
</feature>
<dbReference type="PANTHER" id="PTHR30011:SF16">
    <property type="entry name" value="C2H2 FINGER DOMAIN TRANSCRIPTION FACTOR (EUROFUNG)-RELATED"/>
    <property type="match status" value="1"/>
</dbReference>
<evidence type="ECO:0000313" key="7">
    <source>
        <dbReference type="Proteomes" id="UP000663792"/>
    </source>
</evidence>
<sequence length="311" mass="33261">MSLAVGLDLRGFGSDSADLIHTVTAVEAAGFSFVTFTDSPLPADDGTPLVEAGTRAAFVALHTDRLGLVPQLQVTTTEPFHLSTQLSTLDHLSAGRAGWWVGAVNDPAALATIGTTPRTQAELHTELSEVVQVARLLWDSWEDDAAIRDTASGRYLDADRVHHVNFVGSTFSVVGPLITQRSPQGQIVVLVEERHRLDAQADLVLLDDLDSTTFADRSRQVRQHAALPLARIDLAEVPGADELVSLIREITAGGASGVLLRPRSLPHDLPVLADRVLPALIDLALFRPPAAGATLRSTLGLGRPVNHFSTR</sequence>
<dbReference type="Gene3D" id="3.20.20.30">
    <property type="entry name" value="Luciferase-like domain"/>
    <property type="match status" value="2"/>
</dbReference>
<dbReference type="RefSeq" id="WP_205258629.1">
    <property type="nucleotide sequence ID" value="NZ_JAERWK010000001.1"/>
</dbReference>
<keyword evidence="2" id="KW-0288">FMN</keyword>
<keyword evidence="7" id="KW-1185">Reference proteome</keyword>
<evidence type="ECO:0000259" key="5">
    <source>
        <dbReference type="Pfam" id="PF00296"/>
    </source>
</evidence>
<keyword evidence="1" id="KW-0285">Flavoprotein</keyword>
<dbReference type="InterPro" id="IPR011251">
    <property type="entry name" value="Luciferase-like_dom"/>
</dbReference>
<protein>
    <submittedName>
        <fullName evidence="6">LLM class flavin-dependent oxidoreductase</fullName>
    </submittedName>
</protein>
<comment type="caution">
    <text evidence="6">The sequence shown here is derived from an EMBL/GenBank/DDBJ whole genome shotgun (WGS) entry which is preliminary data.</text>
</comment>
<evidence type="ECO:0000256" key="1">
    <source>
        <dbReference type="ARBA" id="ARBA00022630"/>
    </source>
</evidence>
<evidence type="ECO:0000256" key="3">
    <source>
        <dbReference type="ARBA" id="ARBA00023002"/>
    </source>
</evidence>
<dbReference type="GO" id="GO:0016705">
    <property type="term" value="F:oxidoreductase activity, acting on paired donors, with incorporation or reduction of molecular oxygen"/>
    <property type="evidence" value="ECO:0007669"/>
    <property type="project" value="InterPro"/>
</dbReference>
<evidence type="ECO:0000256" key="2">
    <source>
        <dbReference type="ARBA" id="ARBA00022643"/>
    </source>
</evidence>
<gene>
    <name evidence="6" type="ORF">JL106_00055</name>
</gene>
<name>A0A939BX70_9ACTN</name>
<evidence type="ECO:0000313" key="6">
    <source>
        <dbReference type="EMBL" id="MBM9465670.1"/>
    </source>
</evidence>
<dbReference type="InterPro" id="IPR051260">
    <property type="entry name" value="Diverse_substr_monoxygenases"/>
</dbReference>
<dbReference type="PANTHER" id="PTHR30011">
    <property type="entry name" value="ALKANESULFONATE MONOOXYGENASE-RELATED"/>
    <property type="match status" value="1"/>
</dbReference>
<evidence type="ECO:0000256" key="4">
    <source>
        <dbReference type="ARBA" id="ARBA00023033"/>
    </source>
</evidence>